<dbReference type="FunFam" id="3.40.50.360:FF:000001">
    <property type="entry name" value="NAD(P)H dehydrogenase (Quinone) FQR1-like"/>
    <property type="match status" value="1"/>
</dbReference>
<evidence type="ECO:0000313" key="6">
    <source>
        <dbReference type="Proteomes" id="UP000055136"/>
    </source>
</evidence>
<keyword evidence="6" id="KW-1185">Reference proteome</keyword>
<evidence type="ECO:0000313" key="5">
    <source>
        <dbReference type="EMBL" id="ALP52515.1"/>
    </source>
</evidence>
<proteinExistence type="inferred from homology"/>
<dbReference type="PROSITE" id="PS50902">
    <property type="entry name" value="FLAVODOXIN_LIKE"/>
    <property type="match status" value="1"/>
</dbReference>
<gene>
    <name evidence="5" type="ORF">Tel_04785</name>
</gene>
<accession>A0A0S2TBP6</accession>
<dbReference type="InterPro" id="IPR029039">
    <property type="entry name" value="Flavoprotein-like_sf"/>
</dbReference>
<dbReference type="GO" id="GO:0016020">
    <property type="term" value="C:membrane"/>
    <property type="evidence" value="ECO:0007669"/>
    <property type="project" value="TreeGrafter"/>
</dbReference>
<evidence type="ECO:0000259" key="4">
    <source>
        <dbReference type="PROSITE" id="PS50902"/>
    </source>
</evidence>
<dbReference type="AlphaFoldDB" id="A0A0S2TBP6"/>
<organism evidence="5 6">
    <name type="scientific">Candidatus Tenderia electrophaga</name>
    <dbReference type="NCBI Taxonomy" id="1748243"/>
    <lineage>
        <taxon>Bacteria</taxon>
        <taxon>Pseudomonadati</taxon>
        <taxon>Pseudomonadota</taxon>
        <taxon>Gammaproteobacteria</taxon>
        <taxon>Candidatus Tenderiales</taxon>
        <taxon>Candidatus Tenderiaceae</taxon>
        <taxon>Candidatus Tenderia</taxon>
    </lineage>
</organism>
<dbReference type="Proteomes" id="UP000055136">
    <property type="component" value="Chromosome"/>
</dbReference>
<dbReference type="SUPFAM" id="SSF52218">
    <property type="entry name" value="Flavoproteins"/>
    <property type="match status" value="1"/>
</dbReference>
<dbReference type="PANTHER" id="PTHR30546:SF23">
    <property type="entry name" value="FLAVOPROTEIN-LIKE PROTEIN YCP4-RELATED"/>
    <property type="match status" value="1"/>
</dbReference>
<dbReference type="Gene3D" id="3.40.50.360">
    <property type="match status" value="1"/>
</dbReference>
<evidence type="ECO:0000256" key="2">
    <source>
        <dbReference type="ARBA" id="ARBA00022630"/>
    </source>
</evidence>
<dbReference type="KEGG" id="tee:Tel_04785"/>
<dbReference type="STRING" id="1748243.Tel_04785"/>
<keyword evidence="2" id="KW-0285">Flavoprotein</keyword>
<evidence type="ECO:0000256" key="1">
    <source>
        <dbReference type="ARBA" id="ARBA00006961"/>
    </source>
</evidence>
<dbReference type="GO" id="GO:0010181">
    <property type="term" value="F:FMN binding"/>
    <property type="evidence" value="ECO:0007669"/>
    <property type="project" value="InterPro"/>
</dbReference>
<dbReference type="NCBIfam" id="TIGR01755">
    <property type="entry name" value="flav_wrbA"/>
    <property type="match status" value="1"/>
</dbReference>
<dbReference type="GO" id="GO:0003955">
    <property type="term" value="F:NAD(P)H dehydrogenase (quinone) activity"/>
    <property type="evidence" value="ECO:0007669"/>
    <property type="project" value="InterPro"/>
</dbReference>
<protein>
    <submittedName>
        <fullName evidence="5">NAD(P)H-quinone oxidoreductase</fullName>
    </submittedName>
</protein>
<comment type="similarity">
    <text evidence="1">Belongs to the WrbA family.</text>
</comment>
<feature type="domain" description="Flavodoxin-like" evidence="4">
    <location>
        <begin position="4"/>
        <end position="189"/>
    </location>
</feature>
<dbReference type="PANTHER" id="PTHR30546">
    <property type="entry name" value="FLAVODOXIN-RELATED PROTEIN WRBA-RELATED"/>
    <property type="match status" value="1"/>
</dbReference>
<dbReference type="EMBL" id="CP013099">
    <property type="protein sequence ID" value="ALP52515.1"/>
    <property type="molecule type" value="Genomic_DNA"/>
</dbReference>
<reference evidence="5" key="1">
    <citation type="submission" date="2015-10" db="EMBL/GenBank/DDBJ databases">
        <title>Description of Candidatus Tenderia electrophaga gen. nov, sp. nov., an Uncultivated Electroautotroph from a Biocathode Enrichment.</title>
        <authorList>
            <person name="Eddie B.J."/>
            <person name="Malanoski A.P."/>
            <person name="Wang Z."/>
            <person name="Hall R.J."/>
            <person name="Oh S.D."/>
            <person name="Heiner C."/>
            <person name="Lin B."/>
            <person name="Strycharz-Glaven S.M."/>
        </authorList>
    </citation>
    <scope>NUCLEOTIDE SEQUENCE [LARGE SCALE GENOMIC DNA]</scope>
    <source>
        <strain evidence="5">NRL1</strain>
    </source>
</reference>
<sequence length="209" mass="21671">MTEILVLYYSRDGSVARMAQLIARGVEEIDRVEARIRSVPAVSPVCEAVAEPIPQQGAPYASLDDLTQCAGLALGSPAYFGNMAASLKSFLDTTGALWLSGAMAGKPAAVFTSSGTLHGGQESCLLSMMVPLLHHGMLLLGLPGTQTELATTTTGGSPYGVSHWAGVDDNNEISAEEARLCRALGRRLAETALRLSAAAAAAQQGDPGQ</sequence>
<dbReference type="NCBIfam" id="NF002999">
    <property type="entry name" value="PRK03767.1"/>
    <property type="match status" value="1"/>
</dbReference>
<dbReference type="Pfam" id="PF03358">
    <property type="entry name" value="FMN_red"/>
    <property type="match status" value="1"/>
</dbReference>
<dbReference type="InterPro" id="IPR005025">
    <property type="entry name" value="FMN_Rdtase-like_dom"/>
</dbReference>
<name>A0A0S2TBP6_9GAMM</name>
<keyword evidence="3" id="KW-0288">FMN</keyword>
<evidence type="ECO:0000256" key="3">
    <source>
        <dbReference type="ARBA" id="ARBA00022643"/>
    </source>
</evidence>
<dbReference type="InterPro" id="IPR010089">
    <property type="entry name" value="Flavoprotein_WrbA-like"/>
</dbReference>
<dbReference type="InterPro" id="IPR008254">
    <property type="entry name" value="Flavodoxin/NO_synth"/>
</dbReference>